<dbReference type="Pfam" id="PF08281">
    <property type="entry name" value="Sigma70_r4_2"/>
    <property type="match status" value="1"/>
</dbReference>
<dbReference type="Pfam" id="PF04542">
    <property type="entry name" value="Sigma70_r2"/>
    <property type="match status" value="1"/>
</dbReference>
<dbReference type="GO" id="GO:0006352">
    <property type="term" value="P:DNA-templated transcription initiation"/>
    <property type="evidence" value="ECO:0007669"/>
    <property type="project" value="InterPro"/>
</dbReference>
<gene>
    <name evidence="7" type="ORF">SAMN05660653_02034</name>
</gene>
<dbReference type="PANTHER" id="PTHR43133">
    <property type="entry name" value="RNA POLYMERASE ECF-TYPE SIGMA FACTO"/>
    <property type="match status" value="1"/>
</dbReference>
<feature type="domain" description="RNA polymerase sigma factor 70 region 4 type 2" evidence="6">
    <location>
        <begin position="138"/>
        <end position="189"/>
    </location>
</feature>
<proteinExistence type="inferred from homology"/>
<dbReference type="Gene3D" id="1.10.1740.10">
    <property type="match status" value="1"/>
</dbReference>
<dbReference type="InterPro" id="IPR036388">
    <property type="entry name" value="WH-like_DNA-bd_sf"/>
</dbReference>
<dbReference type="NCBIfam" id="TIGR02937">
    <property type="entry name" value="sigma70-ECF"/>
    <property type="match status" value="1"/>
</dbReference>
<reference evidence="7 8" key="1">
    <citation type="submission" date="2016-10" db="EMBL/GenBank/DDBJ databases">
        <authorList>
            <person name="de Groot N.N."/>
        </authorList>
    </citation>
    <scope>NUCLEOTIDE SEQUENCE [LARGE SCALE GENOMIC DNA]</scope>
    <source>
        <strain evidence="7 8">ASO4-2</strain>
    </source>
</reference>
<dbReference type="STRING" id="617002.SAMN05660653_02034"/>
<evidence type="ECO:0000256" key="2">
    <source>
        <dbReference type="ARBA" id="ARBA00023015"/>
    </source>
</evidence>
<dbReference type="GO" id="GO:0003677">
    <property type="term" value="F:DNA binding"/>
    <property type="evidence" value="ECO:0007669"/>
    <property type="project" value="InterPro"/>
</dbReference>
<evidence type="ECO:0000259" key="5">
    <source>
        <dbReference type="Pfam" id="PF04542"/>
    </source>
</evidence>
<keyword evidence="2" id="KW-0805">Transcription regulation</keyword>
<keyword evidence="8" id="KW-1185">Reference proteome</keyword>
<name>A0A1G6DBN1_9BACT</name>
<dbReference type="PANTHER" id="PTHR43133:SF62">
    <property type="entry name" value="RNA POLYMERASE SIGMA FACTOR SIGZ"/>
    <property type="match status" value="1"/>
</dbReference>
<dbReference type="SUPFAM" id="SSF88946">
    <property type="entry name" value="Sigma2 domain of RNA polymerase sigma factors"/>
    <property type="match status" value="1"/>
</dbReference>
<evidence type="ECO:0000313" key="7">
    <source>
        <dbReference type="EMBL" id="SDB42564.1"/>
    </source>
</evidence>
<evidence type="ECO:0000256" key="3">
    <source>
        <dbReference type="ARBA" id="ARBA00023082"/>
    </source>
</evidence>
<evidence type="ECO:0000259" key="6">
    <source>
        <dbReference type="Pfam" id="PF08281"/>
    </source>
</evidence>
<organism evidence="7 8">
    <name type="scientific">Desulfonatronum thiosulfatophilum</name>
    <dbReference type="NCBI Taxonomy" id="617002"/>
    <lineage>
        <taxon>Bacteria</taxon>
        <taxon>Pseudomonadati</taxon>
        <taxon>Thermodesulfobacteriota</taxon>
        <taxon>Desulfovibrionia</taxon>
        <taxon>Desulfovibrionales</taxon>
        <taxon>Desulfonatronaceae</taxon>
        <taxon>Desulfonatronum</taxon>
    </lineage>
</organism>
<evidence type="ECO:0000313" key="8">
    <source>
        <dbReference type="Proteomes" id="UP000198771"/>
    </source>
</evidence>
<dbReference type="InterPro" id="IPR014284">
    <property type="entry name" value="RNA_pol_sigma-70_dom"/>
</dbReference>
<dbReference type="SUPFAM" id="SSF88659">
    <property type="entry name" value="Sigma3 and sigma4 domains of RNA polymerase sigma factors"/>
    <property type="match status" value="1"/>
</dbReference>
<dbReference type="CDD" id="cd06171">
    <property type="entry name" value="Sigma70_r4"/>
    <property type="match status" value="1"/>
</dbReference>
<dbReference type="EMBL" id="FMXO01000011">
    <property type="protein sequence ID" value="SDB42564.1"/>
    <property type="molecule type" value="Genomic_DNA"/>
</dbReference>
<dbReference type="InterPro" id="IPR039425">
    <property type="entry name" value="RNA_pol_sigma-70-like"/>
</dbReference>
<dbReference type="Gene3D" id="1.10.10.10">
    <property type="entry name" value="Winged helix-like DNA-binding domain superfamily/Winged helix DNA-binding domain"/>
    <property type="match status" value="1"/>
</dbReference>
<dbReference type="AlphaFoldDB" id="A0A1G6DBN1"/>
<evidence type="ECO:0000256" key="4">
    <source>
        <dbReference type="ARBA" id="ARBA00023163"/>
    </source>
</evidence>
<dbReference type="InterPro" id="IPR007627">
    <property type="entry name" value="RNA_pol_sigma70_r2"/>
</dbReference>
<evidence type="ECO:0000256" key="1">
    <source>
        <dbReference type="ARBA" id="ARBA00010641"/>
    </source>
</evidence>
<dbReference type="InterPro" id="IPR013324">
    <property type="entry name" value="RNA_pol_sigma_r3/r4-like"/>
</dbReference>
<dbReference type="InterPro" id="IPR013325">
    <property type="entry name" value="RNA_pol_sigma_r2"/>
</dbReference>
<feature type="domain" description="RNA polymerase sigma-70 region 2" evidence="5">
    <location>
        <begin position="34"/>
        <end position="101"/>
    </location>
</feature>
<protein>
    <submittedName>
        <fullName evidence="7">RNA polymerase sigma-70 factor, ECF subfamily</fullName>
    </submittedName>
</protein>
<sequence>MYTLRRCRHESMEIDDQRIVLRVRAGEQQAYAVLVDRYQTPVYNLMLRMVRCADLALDLTQDTFTHAYEKLSGFDQNRPFFPWLYTLGLNIARDHLRGNDKERHVTQSLDQMCENGFDPSGTDDSGEGPYERILERGRLNKALASLPEVTREALILRFREGLSYSEIAESLNIGLSNAKMTVQRGLEKMRNLLPREDF</sequence>
<keyword evidence="4" id="KW-0804">Transcription</keyword>
<dbReference type="GO" id="GO:0016987">
    <property type="term" value="F:sigma factor activity"/>
    <property type="evidence" value="ECO:0007669"/>
    <property type="project" value="UniProtKB-KW"/>
</dbReference>
<keyword evidence="3" id="KW-0731">Sigma factor</keyword>
<dbReference type="InterPro" id="IPR013249">
    <property type="entry name" value="RNA_pol_sigma70_r4_t2"/>
</dbReference>
<dbReference type="Proteomes" id="UP000198771">
    <property type="component" value="Unassembled WGS sequence"/>
</dbReference>
<accession>A0A1G6DBN1</accession>
<comment type="similarity">
    <text evidence="1">Belongs to the sigma-70 factor family. ECF subfamily.</text>
</comment>